<keyword evidence="2" id="KW-1185">Reference proteome</keyword>
<proteinExistence type="predicted"/>
<organism evidence="1 2">
    <name type="scientific">Artomyces pyxidatus</name>
    <dbReference type="NCBI Taxonomy" id="48021"/>
    <lineage>
        <taxon>Eukaryota</taxon>
        <taxon>Fungi</taxon>
        <taxon>Dikarya</taxon>
        <taxon>Basidiomycota</taxon>
        <taxon>Agaricomycotina</taxon>
        <taxon>Agaricomycetes</taxon>
        <taxon>Russulales</taxon>
        <taxon>Auriscalpiaceae</taxon>
        <taxon>Artomyces</taxon>
    </lineage>
</organism>
<comment type="caution">
    <text evidence="1">The sequence shown here is derived from an EMBL/GenBank/DDBJ whole genome shotgun (WGS) entry which is preliminary data.</text>
</comment>
<accession>A0ACB8SRD8</accession>
<reference evidence="1" key="1">
    <citation type="submission" date="2021-03" db="EMBL/GenBank/DDBJ databases">
        <authorList>
            <consortium name="DOE Joint Genome Institute"/>
            <person name="Ahrendt S."/>
            <person name="Looney B.P."/>
            <person name="Miyauchi S."/>
            <person name="Morin E."/>
            <person name="Drula E."/>
            <person name="Courty P.E."/>
            <person name="Chicoki N."/>
            <person name="Fauchery L."/>
            <person name="Kohler A."/>
            <person name="Kuo A."/>
            <person name="Labutti K."/>
            <person name="Pangilinan J."/>
            <person name="Lipzen A."/>
            <person name="Riley R."/>
            <person name="Andreopoulos W."/>
            <person name="He G."/>
            <person name="Johnson J."/>
            <person name="Barry K.W."/>
            <person name="Grigoriev I.V."/>
            <person name="Nagy L."/>
            <person name="Hibbett D."/>
            <person name="Henrissat B."/>
            <person name="Matheny P.B."/>
            <person name="Labbe J."/>
            <person name="Martin F."/>
        </authorList>
    </citation>
    <scope>NUCLEOTIDE SEQUENCE</scope>
    <source>
        <strain evidence="1">HHB10654</strain>
    </source>
</reference>
<sequence>MPRSGLRTLYHTHIVLMSEQLPPSRRRVMKGAPTPIRIPSLSRHAPKVQIQRSAGKLSGTTAPQLPPIHTADSPITGDDNVSAISGFTLAGALAANAFSIGAEPVDPRQSRRITRKDSATLPHGYWKHGRRSLGDGEIISPDAGLAPPLPPLRSSSLTLDVTLQSTNARVDGDRSVADVEDRRLGRSQSIPETPPISYTPNTSRLLDEEPHTSHRVSPIAEAATPSLASPMTPEKPKDSSSSSSSNTPSSSSATQPQRTAASDVSHFLSPSSYARGSPYSDASGLDINDVLDDYIAASMLEVKAALEKTSSSPSPSVNSVSTGKRSPDRQLGGQPSAPRQRGNSGLLEIRTGRSRSNSRSKSRPSLASVNSLLLHPTTLLPIGERRGSTFSLSSSTVDEHEPLPGLASSLATSNSEHISQLPSFPESAGLLSASLTPEASSTSPAFPSTPDPLDDLVIEDAAGSDTMRRPSGSLNPITVVRDPRDPLSYDIAVGEGSSSTNTTPSTASGGKQTFPETPSAFSPVFSPQPPLPKSAASVALRTLSVNRATRARGTRLSQKLVPRSASARTRKKSVKSRPASKELPPRPFEPEASSSRSIRASRSETSRSARSNRSRSSSRHTLLQDVDSTAPGSALSPGSSGLTGPSSQRSSPSMRRAIPPPPVHVPPPPPPPTSSKLSPQPPIPETSSSADSSQNSASPPYTSVLPGASTATFGSISNRRMQARPPLPIGPRNRNTSNASALASGLMSGRDRNGSVTSLSRPSLGSFSQEPAPKFQSKPVNYKSYTMEAAKWTFSSEQLQSIVSTAIRQSAEPSAIRLLPPDLLHNEIPAELERLEVLQSELKVKYKLQVRKRNVLLMSVSASVEGQDAGAYTVRSKLDDLRDVTANLDQLAEDLYTARDQAAQLTQLMTVHSASALAMALRKLNTSFLKRSAEAQGLHQQIAALEAERDEAWTQAQQVAQDLDDLNESVNQDVGVSRSTSRRSSRVMASRKSSIRVSKAGLRSSRSYRGSLASQTASRASYISSAGAGTPSFGLEEIPPVPPIPFHRSSIGIVTTGLSSRNSGINSGFSSSSDSRALVQAQMDLYNMLGIDTQEMKEARPRRSSTTAAVSPLAVRPPAVVSSPRPASDVPGHRRAQSVDAMDAFHAFLSDEREAVLATLRMID</sequence>
<name>A0ACB8SRD8_9AGAM</name>
<dbReference type="Proteomes" id="UP000814140">
    <property type="component" value="Unassembled WGS sequence"/>
</dbReference>
<evidence type="ECO:0000313" key="1">
    <source>
        <dbReference type="EMBL" id="KAI0058336.1"/>
    </source>
</evidence>
<evidence type="ECO:0000313" key="2">
    <source>
        <dbReference type="Proteomes" id="UP000814140"/>
    </source>
</evidence>
<reference evidence="1" key="2">
    <citation type="journal article" date="2022" name="New Phytol.">
        <title>Evolutionary transition to the ectomycorrhizal habit in the genomes of a hyperdiverse lineage of mushroom-forming fungi.</title>
        <authorList>
            <person name="Looney B."/>
            <person name="Miyauchi S."/>
            <person name="Morin E."/>
            <person name="Drula E."/>
            <person name="Courty P.E."/>
            <person name="Kohler A."/>
            <person name="Kuo A."/>
            <person name="LaButti K."/>
            <person name="Pangilinan J."/>
            <person name="Lipzen A."/>
            <person name="Riley R."/>
            <person name="Andreopoulos W."/>
            <person name="He G."/>
            <person name="Johnson J."/>
            <person name="Nolan M."/>
            <person name="Tritt A."/>
            <person name="Barry K.W."/>
            <person name="Grigoriev I.V."/>
            <person name="Nagy L.G."/>
            <person name="Hibbett D."/>
            <person name="Henrissat B."/>
            <person name="Matheny P.B."/>
            <person name="Labbe J."/>
            <person name="Martin F.M."/>
        </authorList>
    </citation>
    <scope>NUCLEOTIDE SEQUENCE</scope>
    <source>
        <strain evidence="1">HHB10654</strain>
    </source>
</reference>
<gene>
    <name evidence="1" type="ORF">BV25DRAFT_1283554</name>
</gene>
<protein>
    <submittedName>
        <fullName evidence="1">Uncharacterized protein</fullName>
    </submittedName>
</protein>
<dbReference type="EMBL" id="MU277236">
    <property type="protein sequence ID" value="KAI0058336.1"/>
    <property type="molecule type" value="Genomic_DNA"/>
</dbReference>